<keyword evidence="1" id="KW-1133">Transmembrane helix</keyword>
<organism evidence="2 3">
    <name type="scientific">Puccinia sorghi</name>
    <dbReference type="NCBI Taxonomy" id="27349"/>
    <lineage>
        <taxon>Eukaryota</taxon>
        <taxon>Fungi</taxon>
        <taxon>Dikarya</taxon>
        <taxon>Basidiomycota</taxon>
        <taxon>Pucciniomycotina</taxon>
        <taxon>Pucciniomycetes</taxon>
        <taxon>Pucciniales</taxon>
        <taxon>Pucciniaceae</taxon>
        <taxon>Puccinia</taxon>
    </lineage>
</organism>
<proteinExistence type="predicted"/>
<accession>A0A0L6VJ32</accession>
<feature type="transmembrane region" description="Helical" evidence="1">
    <location>
        <begin position="93"/>
        <end position="113"/>
    </location>
</feature>
<feature type="transmembrane region" description="Helical" evidence="1">
    <location>
        <begin position="63"/>
        <end position="81"/>
    </location>
</feature>
<reference evidence="2 3" key="1">
    <citation type="submission" date="2015-08" db="EMBL/GenBank/DDBJ databases">
        <title>Next Generation Sequencing and Analysis of the Genome of Puccinia sorghi L Schw, the Causal Agent of Maize Common Rust.</title>
        <authorList>
            <person name="Rochi L."/>
            <person name="Burguener G."/>
            <person name="Darino M."/>
            <person name="Turjanski A."/>
            <person name="Kreff E."/>
            <person name="Dieguez M.J."/>
            <person name="Sacco F."/>
        </authorList>
    </citation>
    <scope>NUCLEOTIDE SEQUENCE [LARGE SCALE GENOMIC DNA]</scope>
    <source>
        <strain evidence="2 3">RO10H11247</strain>
    </source>
</reference>
<comment type="caution">
    <text evidence="2">The sequence shown here is derived from an EMBL/GenBank/DDBJ whole genome shotgun (WGS) entry which is preliminary data.</text>
</comment>
<sequence>MSLLNLIIFYSIPRKKTRWLSSSSPPCYIILHLSTLGKIFLCMCVYVSIAVESIQKIAAHKHHILHVISTVFLILLLSFDFVRYSQYLNHSSLIHFTTSSFFSFCFSLGLLSLNTMPKKIKTVIISLQSCKGTLSIGSLLSALSQSHNHIAESLPRYFWNLVEPQITRTLLDEHAWSSAGGPSLLHFTALLSWLLVHGLMVLTLQCARSHGSCWSYTLALYNFPLGSFSSLSIINEPFFLCRLVPTWICCLKNGFRENMQAQWIWYRDSKHYALVLATIQRQAVIVYKNKPVFGSLTITIECHKVATLHKYVKTSEHKIIATCLYVYQMCHITSLI</sequence>
<protein>
    <submittedName>
        <fullName evidence="2">Uncharacterized protein</fullName>
    </submittedName>
</protein>
<feature type="transmembrane region" description="Helical" evidence="1">
    <location>
        <begin position="29"/>
        <end position="51"/>
    </location>
</feature>
<dbReference type="AlphaFoldDB" id="A0A0L6VJ32"/>
<keyword evidence="1" id="KW-0472">Membrane</keyword>
<dbReference type="EMBL" id="LAVV01005554">
    <property type="protein sequence ID" value="KNZ60786.1"/>
    <property type="molecule type" value="Genomic_DNA"/>
</dbReference>
<gene>
    <name evidence="2" type="ORF">VP01_14g1</name>
</gene>
<dbReference type="Proteomes" id="UP000037035">
    <property type="component" value="Unassembled WGS sequence"/>
</dbReference>
<evidence type="ECO:0000313" key="2">
    <source>
        <dbReference type="EMBL" id="KNZ60786.1"/>
    </source>
</evidence>
<dbReference type="VEuPathDB" id="FungiDB:VP01_14g1"/>
<name>A0A0L6VJ32_9BASI</name>
<keyword evidence="3" id="KW-1185">Reference proteome</keyword>
<evidence type="ECO:0000256" key="1">
    <source>
        <dbReference type="SAM" id="Phobius"/>
    </source>
</evidence>
<evidence type="ECO:0000313" key="3">
    <source>
        <dbReference type="Proteomes" id="UP000037035"/>
    </source>
</evidence>
<keyword evidence="1" id="KW-0812">Transmembrane</keyword>